<dbReference type="EMBL" id="JAULSN010000001">
    <property type="protein sequence ID" value="KAK3382677.1"/>
    <property type="molecule type" value="Genomic_DNA"/>
</dbReference>
<feature type="signal peptide" evidence="2">
    <location>
        <begin position="1"/>
        <end position="20"/>
    </location>
</feature>
<dbReference type="PANTHER" id="PTHR46825">
    <property type="entry name" value="D-ALANYL-D-ALANINE-CARBOXYPEPTIDASE/ENDOPEPTIDASE AMPH"/>
    <property type="match status" value="1"/>
</dbReference>
<organism evidence="4 5">
    <name type="scientific">Lasiosphaeria ovina</name>
    <dbReference type="NCBI Taxonomy" id="92902"/>
    <lineage>
        <taxon>Eukaryota</taxon>
        <taxon>Fungi</taxon>
        <taxon>Dikarya</taxon>
        <taxon>Ascomycota</taxon>
        <taxon>Pezizomycotina</taxon>
        <taxon>Sordariomycetes</taxon>
        <taxon>Sordariomycetidae</taxon>
        <taxon>Sordariales</taxon>
        <taxon>Lasiosphaeriaceae</taxon>
        <taxon>Lasiosphaeria</taxon>
    </lineage>
</organism>
<keyword evidence="2" id="KW-0732">Signal</keyword>
<reference evidence="4" key="1">
    <citation type="journal article" date="2023" name="Mol. Phylogenet. Evol.">
        <title>Genome-scale phylogeny and comparative genomics of the fungal order Sordariales.</title>
        <authorList>
            <person name="Hensen N."/>
            <person name="Bonometti L."/>
            <person name="Westerberg I."/>
            <person name="Brannstrom I.O."/>
            <person name="Guillou S."/>
            <person name="Cros-Aarteil S."/>
            <person name="Calhoun S."/>
            <person name="Haridas S."/>
            <person name="Kuo A."/>
            <person name="Mondo S."/>
            <person name="Pangilinan J."/>
            <person name="Riley R."/>
            <person name="LaButti K."/>
            <person name="Andreopoulos B."/>
            <person name="Lipzen A."/>
            <person name="Chen C."/>
            <person name="Yan M."/>
            <person name="Daum C."/>
            <person name="Ng V."/>
            <person name="Clum A."/>
            <person name="Steindorff A."/>
            <person name="Ohm R.A."/>
            <person name="Martin F."/>
            <person name="Silar P."/>
            <person name="Natvig D.O."/>
            <person name="Lalanne C."/>
            <person name="Gautier V."/>
            <person name="Ament-Velasquez S.L."/>
            <person name="Kruys A."/>
            <person name="Hutchinson M.I."/>
            <person name="Powell A.J."/>
            <person name="Barry K."/>
            <person name="Miller A.N."/>
            <person name="Grigoriev I.V."/>
            <person name="Debuchy R."/>
            <person name="Gladieux P."/>
            <person name="Hiltunen Thoren M."/>
            <person name="Johannesson H."/>
        </authorList>
    </citation>
    <scope>NUCLEOTIDE SEQUENCE</scope>
    <source>
        <strain evidence="4">CBS 958.72</strain>
    </source>
</reference>
<dbReference type="InterPro" id="IPR049511">
    <property type="entry name" value="PGH-like_rpt"/>
</dbReference>
<evidence type="ECO:0000259" key="3">
    <source>
        <dbReference type="Pfam" id="PF00144"/>
    </source>
</evidence>
<proteinExistence type="inferred from homology"/>
<dbReference type="Pfam" id="PF00144">
    <property type="entry name" value="Beta-lactamase"/>
    <property type="match status" value="1"/>
</dbReference>
<dbReference type="PANTHER" id="PTHR46825:SF9">
    <property type="entry name" value="BETA-LACTAMASE-RELATED DOMAIN-CONTAINING PROTEIN"/>
    <property type="match status" value="1"/>
</dbReference>
<dbReference type="InterPro" id="IPR050491">
    <property type="entry name" value="AmpC-like"/>
</dbReference>
<dbReference type="InterPro" id="IPR001466">
    <property type="entry name" value="Beta-lactam-related"/>
</dbReference>
<comment type="similarity">
    <text evidence="1">Belongs to the peptidase S12 family.</text>
</comment>
<dbReference type="Pfam" id="PF17660">
    <property type="entry name" value="BTRD1"/>
    <property type="match status" value="5"/>
</dbReference>
<dbReference type="Gene3D" id="3.40.710.10">
    <property type="entry name" value="DD-peptidase/beta-lactamase superfamily"/>
    <property type="match status" value="1"/>
</dbReference>
<dbReference type="SUPFAM" id="SSF56601">
    <property type="entry name" value="beta-lactamase/transpeptidase-like"/>
    <property type="match status" value="1"/>
</dbReference>
<evidence type="ECO:0000313" key="4">
    <source>
        <dbReference type="EMBL" id="KAK3382677.1"/>
    </source>
</evidence>
<reference evidence="4" key="2">
    <citation type="submission" date="2023-06" db="EMBL/GenBank/DDBJ databases">
        <authorList>
            <consortium name="Lawrence Berkeley National Laboratory"/>
            <person name="Haridas S."/>
            <person name="Hensen N."/>
            <person name="Bonometti L."/>
            <person name="Westerberg I."/>
            <person name="Brannstrom I.O."/>
            <person name="Guillou S."/>
            <person name="Cros-Aarteil S."/>
            <person name="Calhoun S."/>
            <person name="Kuo A."/>
            <person name="Mondo S."/>
            <person name="Pangilinan J."/>
            <person name="Riley R."/>
            <person name="Labutti K."/>
            <person name="Andreopoulos B."/>
            <person name="Lipzen A."/>
            <person name="Chen C."/>
            <person name="Yanf M."/>
            <person name="Daum C."/>
            <person name="Ng V."/>
            <person name="Clum A."/>
            <person name="Steindorff A."/>
            <person name="Ohm R."/>
            <person name="Martin F."/>
            <person name="Silar P."/>
            <person name="Natvig D."/>
            <person name="Lalanne C."/>
            <person name="Gautier V."/>
            <person name="Ament-Velasquez S.L."/>
            <person name="Kruys A."/>
            <person name="Hutchinson M.I."/>
            <person name="Powell A.J."/>
            <person name="Barry K."/>
            <person name="Miller A.N."/>
            <person name="Grigoriev I.V."/>
            <person name="Debuchy R."/>
            <person name="Gladieux P."/>
            <person name="Thoren M.H."/>
            <person name="Johannesson H."/>
        </authorList>
    </citation>
    <scope>NUCLEOTIDE SEQUENCE</scope>
    <source>
        <strain evidence="4">CBS 958.72</strain>
    </source>
</reference>
<dbReference type="InterPro" id="IPR012338">
    <property type="entry name" value="Beta-lactam/transpept-like"/>
</dbReference>
<gene>
    <name evidence="4" type="ORF">B0T24DRAFT_602234</name>
</gene>
<evidence type="ECO:0000256" key="2">
    <source>
        <dbReference type="SAM" id="SignalP"/>
    </source>
</evidence>
<evidence type="ECO:0000256" key="1">
    <source>
        <dbReference type="ARBA" id="ARBA00038215"/>
    </source>
</evidence>
<name>A0AAE0NJM6_9PEZI</name>
<evidence type="ECO:0000313" key="5">
    <source>
        <dbReference type="Proteomes" id="UP001287356"/>
    </source>
</evidence>
<feature type="domain" description="Beta-lactamase-related" evidence="3">
    <location>
        <begin position="289"/>
        <end position="614"/>
    </location>
</feature>
<dbReference type="Proteomes" id="UP001287356">
    <property type="component" value="Unassembled WGS sequence"/>
</dbReference>
<comment type="caution">
    <text evidence="4">The sequence shown here is derived from an EMBL/GenBank/DDBJ whole genome shotgun (WGS) entry which is preliminary data.</text>
</comment>
<keyword evidence="5" id="KW-1185">Reference proteome</keyword>
<sequence length="643" mass="69144">MHMIHSLLLCLTAFLLAAQAQVNPWEARHGLTAATYQQEFNDLTSKGYRLNWLSGYALNDVPHFAAIFEKKSSPAWVARHGLTAQQYQDAFTQYASQGFNLVLVNGYTVSGVDYYAAIWDKAATGAWLARHGMTAADYQSAFDTNGKAGYRLVHISGYSVKNEARYAAIWRKTNENVPWVARHGMTGSDYQSAFNTYASQGYRLVLVNGYQVAGTDCYVAIWDKAPGAAPWVARHGLASSQFQAEFDNNFYQGYVPTVISGYNQAGHYAAVWENRAIKGSDLSKLDAGIGAYMAKYRVPGLSLAVTQNDRLVFAKGYGFADTASGTIATPNSRFRIMSISKSITATAVMKLRDAGKFKLTDRVFGPGSVTGDTYADKMPLVNNKRQYPAGLTDIRVQDLLEHQAGFGPEHDPEGALKTLTPAQAVSKILAAVPLNYTVGTQWAYSNFGFLVLGRLVADLGGAGDYETYVRNQILIPAGAAGMQLASNAGSLPGEASYYPAGASGSFRIHEFDSFGGWVATMPDLARWYTRFDGLPGRPDALAAATETEMWTPGSMSGGGYAKGWIVNGGAAGGAPGGWRGHNGAFGGTSSFFSQRTDGSGLGFAVVMNINSGNLQDGDGFSYELRGVVDGIISGVAWPAYDLF</sequence>
<accession>A0AAE0NJM6</accession>
<feature type="chain" id="PRO_5042225927" evidence="2">
    <location>
        <begin position="21"/>
        <end position="643"/>
    </location>
</feature>
<dbReference type="AlphaFoldDB" id="A0AAE0NJM6"/>
<protein>
    <submittedName>
        <fullName evidence="4">Beta-lactamase</fullName>
    </submittedName>
</protein>